<evidence type="ECO:0000313" key="2">
    <source>
        <dbReference type="Proteomes" id="UP000593565"/>
    </source>
</evidence>
<reference evidence="1 2" key="1">
    <citation type="submission" date="2020-02" db="EMBL/GenBank/DDBJ databases">
        <title>A chromosome-scale genome assembly of the black bullhead catfish (Ameiurus melas).</title>
        <authorList>
            <person name="Wen M."/>
            <person name="Zham M."/>
            <person name="Cabau C."/>
            <person name="Klopp C."/>
            <person name="Donnadieu C."/>
            <person name="Roques C."/>
            <person name="Bouchez O."/>
            <person name="Lampietro C."/>
            <person name="Jouanno E."/>
            <person name="Herpin A."/>
            <person name="Louis A."/>
            <person name="Berthelot C."/>
            <person name="Parey E."/>
            <person name="Roest-Crollius H."/>
            <person name="Braasch I."/>
            <person name="Postlethwait J."/>
            <person name="Robinson-Rechavi M."/>
            <person name="Echchiki A."/>
            <person name="Begum T."/>
            <person name="Montfort J."/>
            <person name="Schartl M."/>
            <person name="Bobe J."/>
            <person name="Guiguen Y."/>
        </authorList>
    </citation>
    <scope>NUCLEOTIDE SEQUENCE [LARGE SCALE GENOMIC DNA]</scope>
    <source>
        <strain evidence="1">M_S1</strain>
        <tissue evidence="1">Blood</tissue>
    </source>
</reference>
<organism evidence="1 2">
    <name type="scientific">Ameiurus melas</name>
    <name type="common">Black bullhead</name>
    <name type="synonym">Silurus melas</name>
    <dbReference type="NCBI Taxonomy" id="219545"/>
    <lineage>
        <taxon>Eukaryota</taxon>
        <taxon>Metazoa</taxon>
        <taxon>Chordata</taxon>
        <taxon>Craniata</taxon>
        <taxon>Vertebrata</taxon>
        <taxon>Euteleostomi</taxon>
        <taxon>Actinopterygii</taxon>
        <taxon>Neopterygii</taxon>
        <taxon>Teleostei</taxon>
        <taxon>Ostariophysi</taxon>
        <taxon>Siluriformes</taxon>
        <taxon>Ictaluridae</taxon>
        <taxon>Ameiurus</taxon>
    </lineage>
</organism>
<dbReference type="EMBL" id="JAAGNN010000023">
    <property type="protein sequence ID" value="KAF4073887.1"/>
    <property type="molecule type" value="Genomic_DNA"/>
</dbReference>
<gene>
    <name evidence="1" type="ORF">AMELA_G00248390</name>
</gene>
<evidence type="ECO:0000313" key="1">
    <source>
        <dbReference type="EMBL" id="KAF4073887.1"/>
    </source>
</evidence>
<proteinExistence type="predicted"/>
<protein>
    <submittedName>
        <fullName evidence="1">Uncharacterized protein</fullName>
    </submittedName>
</protein>
<sequence>MFRFSRFPPSPCPTLGFLHSYIHSSSVTTLSSQGHGDAESIMETPDIRYNGLVLILLRLLLTS</sequence>
<comment type="caution">
    <text evidence="1">The sequence shown here is derived from an EMBL/GenBank/DDBJ whole genome shotgun (WGS) entry which is preliminary data.</text>
</comment>
<name>A0A7J5ZW39_AMEME</name>
<dbReference type="Proteomes" id="UP000593565">
    <property type="component" value="Unassembled WGS sequence"/>
</dbReference>
<keyword evidence="2" id="KW-1185">Reference proteome</keyword>
<accession>A0A7J5ZW39</accession>
<dbReference type="AlphaFoldDB" id="A0A7J5ZW39"/>